<dbReference type="AlphaFoldDB" id="A0A7G5DJ57"/>
<proteinExistence type="predicted"/>
<evidence type="ECO:0000313" key="1">
    <source>
        <dbReference type="EMBL" id="QMV61782.1"/>
    </source>
</evidence>
<evidence type="ECO:0000313" key="2">
    <source>
        <dbReference type="Proteomes" id="UP000515276"/>
    </source>
</evidence>
<organism evidence="1 2">
    <name type="scientific">Pseudomonas berkeleyensis</name>
    <dbReference type="NCBI Taxonomy" id="2726956"/>
    <lineage>
        <taxon>Bacteria</taxon>
        <taxon>Pseudomonadati</taxon>
        <taxon>Pseudomonadota</taxon>
        <taxon>Gammaproteobacteria</taxon>
        <taxon>Pseudomonadales</taxon>
        <taxon>Pseudomonadaceae</taxon>
        <taxon>Pseudomonas</taxon>
    </lineage>
</organism>
<protein>
    <submittedName>
        <fullName evidence="1">Uncharacterized protein</fullName>
    </submittedName>
</protein>
<name>A0A7G5DJ57_9PSED</name>
<reference evidence="1 2" key="1">
    <citation type="journal article" date="2020" name="G3 (Bethesda)">
        <title>CeMbio - The Caenorhabditis elegans Microbiome Resource.</title>
        <authorList>
            <person name="Dirksen P."/>
            <person name="Assie A."/>
            <person name="Zimmermann J."/>
            <person name="Zhang F."/>
            <person name="Tietje A.M."/>
            <person name="Marsh S.A."/>
            <person name="Felix M.A."/>
            <person name="Shapira M."/>
            <person name="Kaleta C."/>
            <person name="Schulenburg H."/>
            <person name="Samuel B."/>
        </authorList>
    </citation>
    <scope>NUCLEOTIDE SEQUENCE [LARGE SCALE GENOMIC DNA]</scope>
    <source>
        <strain evidence="1 2">MSPm1</strain>
    </source>
</reference>
<sequence length="156" mass="18035">MNSDQPFSFIDFKKHNNDPAISGIDYVHAVYATTPLHFDFLIHYAQLFSPDMTVMDGRVFIRELYDANRHRELVESTQDADRAQYWMNLLEITGLFDELKTDQAIALAQIISQCWNNKLLAEHGSSYGEARYICDTDSDEVFVTIARWPHVNSEEP</sequence>
<keyword evidence="2" id="KW-1185">Reference proteome</keyword>
<gene>
    <name evidence="1" type="ORF">HS968_17285</name>
</gene>
<dbReference type="EMBL" id="CP059139">
    <property type="protein sequence ID" value="QMV61782.1"/>
    <property type="molecule type" value="Genomic_DNA"/>
</dbReference>
<accession>A0A7G5DJ57</accession>
<dbReference type="Proteomes" id="UP000515276">
    <property type="component" value="Chromosome"/>
</dbReference>
<dbReference type="RefSeq" id="WP_182367511.1">
    <property type="nucleotide sequence ID" value="NZ_CP059139.1"/>
</dbReference>